<dbReference type="InterPro" id="IPR028927">
    <property type="entry name" value="Man-6-P_rcpt"/>
</dbReference>
<evidence type="ECO:0000256" key="3">
    <source>
        <dbReference type="ARBA" id="ARBA00022692"/>
    </source>
</evidence>
<keyword evidence="2" id="KW-0813">Transport</keyword>
<dbReference type="SUPFAM" id="SSF50911">
    <property type="entry name" value="Mannose 6-phosphate receptor domain"/>
    <property type="match status" value="1"/>
</dbReference>
<dbReference type="EMBL" id="RSCE01000003">
    <property type="protein sequence ID" value="RSH84301.1"/>
    <property type="molecule type" value="Genomic_DNA"/>
</dbReference>
<keyword evidence="8" id="KW-0325">Glycoprotein</keyword>
<dbReference type="PANTHER" id="PTHR15071:SF0">
    <property type="entry name" value="MANNOSE 6-PHOSPHATE RECEPTOR-LIKE PROTEIN 1"/>
    <property type="match status" value="1"/>
</dbReference>
<evidence type="ECO:0000259" key="11">
    <source>
        <dbReference type="PROSITE" id="PS51914"/>
    </source>
</evidence>
<dbReference type="Pfam" id="PF02157">
    <property type="entry name" value="Man-6-P_recep"/>
    <property type="match status" value="1"/>
</dbReference>
<comment type="subcellular location">
    <subcellularLocation>
        <location evidence="1">Endomembrane system</location>
    </subcellularLocation>
</comment>
<evidence type="ECO:0000256" key="6">
    <source>
        <dbReference type="ARBA" id="ARBA00023136"/>
    </source>
</evidence>
<dbReference type="GO" id="GO:0000139">
    <property type="term" value="C:Golgi membrane"/>
    <property type="evidence" value="ECO:0007669"/>
    <property type="project" value="UniProtKB-SubCell"/>
</dbReference>
<keyword evidence="13" id="KW-1185">Reference proteome</keyword>
<evidence type="ECO:0000313" key="12">
    <source>
        <dbReference type="EMBL" id="RSH84301.1"/>
    </source>
</evidence>
<dbReference type="GO" id="GO:0007034">
    <property type="term" value="P:vacuolar transport"/>
    <property type="evidence" value="ECO:0007669"/>
    <property type="project" value="TreeGrafter"/>
</dbReference>
<protein>
    <recommendedName>
        <fullName evidence="11">MRH domain-containing protein</fullName>
    </recommendedName>
</protein>
<evidence type="ECO:0000256" key="9">
    <source>
        <dbReference type="SAM" id="MobiDB-lite"/>
    </source>
</evidence>
<dbReference type="PROSITE" id="PS51914">
    <property type="entry name" value="MRH"/>
    <property type="match status" value="1"/>
</dbReference>
<dbReference type="RefSeq" id="XP_028477749.1">
    <property type="nucleotide sequence ID" value="XM_028621297.1"/>
</dbReference>
<evidence type="ECO:0000313" key="13">
    <source>
        <dbReference type="Proteomes" id="UP000279236"/>
    </source>
</evidence>
<evidence type="ECO:0000256" key="7">
    <source>
        <dbReference type="ARBA" id="ARBA00023157"/>
    </source>
</evidence>
<keyword evidence="6 10" id="KW-0472">Membrane</keyword>
<evidence type="ECO:0000256" key="4">
    <source>
        <dbReference type="ARBA" id="ARBA00022729"/>
    </source>
</evidence>
<evidence type="ECO:0000256" key="5">
    <source>
        <dbReference type="ARBA" id="ARBA00022989"/>
    </source>
</evidence>
<reference evidence="12 13" key="1">
    <citation type="submission" date="2018-11" db="EMBL/GenBank/DDBJ databases">
        <title>Genome sequence of Apiotrichum porosum DSM 27194.</title>
        <authorList>
            <person name="Aliyu H."/>
            <person name="Gorte O."/>
            <person name="Ochsenreither K."/>
        </authorList>
    </citation>
    <scope>NUCLEOTIDE SEQUENCE [LARGE SCALE GENOMIC DNA]</scope>
    <source>
        <strain evidence="12 13">DSM 27194</strain>
    </source>
</reference>
<dbReference type="GeneID" id="39590359"/>
<gene>
    <name evidence="12" type="ORF">EHS24_005816</name>
</gene>
<dbReference type="OrthoDB" id="4504960at2759"/>
<keyword evidence="5 10" id="KW-1133">Transmembrane helix</keyword>
<dbReference type="Gene3D" id="2.70.130.10">
    <property type="entry name" value="Mannose-6-phosphate receptor binding domain"/>
    <property type="match status" value="1"/>
</dbReference>
<evidence type="ECO:0000256" key="1">
    <source>
        <dbReference type="ARBA" id="ARBA00004308"/>
    </source>
</evidence>
<name>A0A427XZP1_9TREE</name>
<feature type="domain" description="MRH" evidence="11">
    <location>
        <begin position="5"/>
        <end position="154"/>
    </location>
</feature>
<keyword evidence="4" id="KW-0732">Signal</keyword>
<dbReference type="PANTHER" id="PTHR15071">
    <property type="entry name" value="MANNOSE-6-PHOSPHATE RECEPTOR FAMILY MEMBER"/>
    <property type="match status" value="1"/>
</dbReference>
<organism evidence="12 13">
    <name type="scientific">Apiotrichum porosum</name>
    <dbReference type="NCBI Taxonomy" id="105984"/>
    <lineage>
        <taxon>Eukaryota</taxon>
        <taxon>Fungi</taxon>
        <taxon>Dikarya</taxon>
        <taxon>Basidiomycota</taxon>
        <taxon>Agaricomycotina</taxon>
        <taxon>Tremellomycetes</taxon>
        <taxon>Trichosporonales</taxon>
        <taxon>Trichosporonaceae</taxon>
        <taxon>Apiotrichum</taxon>
    </lineage>
</organism>
<comment type="caution">
    <text evidence="12">The sequence shown here is derived from an EMBL/GenBank/DDBJ whole genome shotgun (WGS) entry which is preliminary data.</text>
</comment>
<evidence type="ECO:0000256" key="8">
    <source>
        <dbReference type="ARBA" id="ARBA00023180"/>
    </source>
</evidence>
<dbReference type="Proteomes" id="UP000279236">
    <property type="component" value="Unassembled WGS sequence"/>
</dbReference>
<dbReference type="InterPro" id="IPR044865">
    <property type="entry name" value="MRH_dom"/>
</dbReference>
<accession>A0A427XZP1</accession>
<evidence type="ECO:0000256" key="2">
    <source>
        <dbReference type="ARBA" id="ARBA00022448"/>
    </source>
</evidence>
<dbReference type="AlphaFoldDB" id="A0A427XZP1"/>
<feature type="region of interest" description="Disordered" evidence="9">
    <location>
        <begin position="256"/>
        <end position="305"/>
    </location>
</feature>
<keyword evidence="7" id="KW-1015">Disulfide bond</keyword>
<sequence length="305" mass="33587">MTTYGECKVTLEDGTHYDLSSLASAASDYDADSGGGEDFKLNVCRGVVSELWNVDDPEKVGGFIKRPDGSGDFSLGSVSNNLTLAPGTREPMLIYEHGSKCPSNENEYASTAIRFVCSPSDFGAGTPRLLAALPPGDRACHFFFEWKTHVACPANPRAELESGHVVIFFVFIAIAVLTWFGGHTLYNRFFLGRRGLEQFPFPSCECRKPKVQLQSTQEERPRASRWAWKRRSQRSGYSHLPTEHDEEEALASRFSLADDDDDDHDDARALGGEVDAWRGHGHGGARSSEENGESRVGVHQGLVNL</sequence>
<keyword evidence="3 10" id="KW-0812">Transmembrane</keyword>
<dbReference type="GO" id="GO:0005770">
    <property type="term" value="C:late endosome"/>
    <property type="evidence" value="ECO:0007669"/>
    <property type="project" value="TreeGrafter"/>
</dbReference>
<dbReference type="InterPro" id="IPR009011">
    <property type="entry name" value="Man6P_isomerase_rcpt-bd_dom_sf"/>
</dbReference>
<proteinExistence type="predicted"/>
<dbReference type="GO" id="GO:0010008">
    <property type="term" value="C:endosome membrane"/>
    <property type="evidence" value="ECO:0007669"/>
    <property type="project" value="UniProtKB-SubCell"/>
</dbReference>
<evidence type="ECO:0000256" key="10">
    <source>
        <dbReference type="SAM" id="Phobius"/>
    </source>
</evidence>
<dbReference type="STRING" id="105984.A0A427XZP1"/>
<feature type="transmembrane region" description="Helical" evidence="10">
    <location>
        <begin position="165"/>
        <end position="186"/>
    </location>
</feature>